<dbReference type="InterPro" id="IPR047640">
    <property type="entry name" value="RpiR-like"/>
</dbReference>
<dbReference type="PANTHER" id="PTHR30514:SF1">
    <property type="entry name" value="HTH-TYPE TRANSCRIPTIONAL REGULATOR HEXR-RELATED"/>
    <property type="match status" value="1"/>
</dbReference>
<evidence type="ECO:0000313" key="6">
    <source>
        <dbReference type="EMBL" id="MBR0575053.1"/>
    </source>
</evidence>
<dbReference type="PANTHER" id="PTHR30514">
    <property type="entry name" value="GLUCOKINASE"/>
    <property type="match status" value="1"/>
</dbReference>
<evidence type="ECO:0000256" key="2">
    <source>
        <dbReference type="ARBA" id="ARBA00023125"/>
    </source>
</evidence>
<comment type="caution">
    <text evidence="6">The sequence shown here is derived from an EMBL/GenBank/DDBJ whole genome shotgun (WGS) entry which is preliminary data.</text>
</comment>
<feature type="domain" description="HTH rpiR-type" evidence="4">
    <location>
        <begin position="1"/>
        <end position="77"/>
    </location>
</feature>
<dbReference type="InterPro" id="IPR046348">
    <property type="entry name" value="SIS_dom_sf"/>
</dbReference>
<dbReference type="Pfam" id="PF01418">
    <property type="entry name" value="HTH_6"/>
    <property type="match status" value="1"/>
</dbReference>
<evidence type="ECO:0000259" key="4">
    <source>
        <dbReference type="PROSITE" id="PS51071"/>
    </source>
</evidence>
<evidence type="ECO:0000313" key="7">
    <source>
        <dbReference type="Proteomes" id="UP000675379"/>
    </source>
</evidence>
<evidence type="ECO:0000259" key="5">
    <source>
        <dbReference type="PROSITE" id="PS51464"/>
    </source>
</evidence>
<evidence type="ECO:0000256" key="1">
    <source>
        <dbReference type="ARBA" id="ARBA00023015"/>
    </source>
</evidence>
<dbReference type="InterPro" id="IPR035472">
    <property type="entry name" value="RpiR-like_SIS"/>
</dbReference>
<evidence type="ECO:0000256" key="3">
    <source>
        <dbReference type="ARBA" id="ARBA00023163"/>
    </source>
</evidence>
<dbReference type="GO" id="GO:0097367">
    <property type="term" value="F:carbohydrate derivative binding"/>
    <property type="evidence" value="ECO:0007669"/>
    <property type="project" value="InterPro"/>
</dbReference>
<dbReference type="CDD" id="cd05013">
    <property type="entry name" value="SIS_RpiR"/>
    <property type="match status" value="1"/>
</dbReference>
<dbReference type="Gene3D" id="3.40.50.10490">
    <property type="entry name" value="Glucose-6-phosphate isomerase like protein, domain 1"/>
    <property type="match status" value="1"/>
</dbReference>
<dbReference type="Pfam" id="PF01380">
    <property type="entry name" value="SIS"/>
    <property type="match status" value="1"/>
</dbReference>
<organism evidence="6 7">
    <name type="scientific">Proteiniclasticum sediminis</name>
    <dbReference type="NCBI Taxonomy" id="2804028"/>
    <lineage>
        <taxon>Bacteria</taxon>
        <taxon>Bacillati</taxon>
        <taxon>Bacillota</taxon>
        <taxon>Clostridia</taxon>
        <taxon>Eubacteriales</taxon>
        <taxon>Clostridiaceae</taxon>
        <taxon>Proteiniclasticum</taxon>
    </lineage>
</organism>
<dbReference type="InterPro" id="IPR036388">
    <property type="entry name" value="WH-like_DNA-bd_sf"/>
</dbReference>
<reference evidence="6" key="1">
    <citation type="submission" date="2021-04" db="EMBL/GenBank/DDBJ databases">
        <title>Proteiniclasticum sedimins sp. nov., an obligate anaerobic bacterium isolated from anaerobic sludge.</title>
        <authorList>
            <person name="Liu J."/>
        </authorList>
    </citation>
    <scope>NUCLEOTIDE SEQUENCE</scope>
    <source>
        <strain evidence="6">BAD-10</strain>
    </source>
</reference>
<dbReference type="SUPFAM" id="SSF53697">
    <property type="entry name" value="SIS domain"/>
    <property type="match status" value="1"/>
</dbReference>
<dbReference type="RefSeq" id="WP_211799576.1">
    <property type="nucleotide sequence ID" value="NZ_JAGSCS010000002.1"/>
</dbReference>
<proteinExistence type="predicted"/>
<feature type="domain" description="SIS" evidence="5">
    <location>
        <begin position="112"/>
        <end position="252"/>
    </location>
</feature>
<dbReference type="Proteomes" id="UP000675379">
    <property type="component" value="Unassembled WGS sequence"/>
</dbReference>
<dbReference type="PROSITE" id="PS51464">
    <property type="entry name" value="SIS"/>
    <property type="match status" value="1"/>
</dbReference>
<dbReference type="InterPro" id="IPR009057">
    <property type="entry name" value="Homeodomain-like_sf"/>
</dbReference>
<dbReference type="EMBL" id="JAGSCS010000002">
    <property type="protein sequence ID" value="MBR0575053.1"/>
    <property type="molecule type" value="Genomic_DNA"/>
</dbReference>
<dbReference type="SUPFAM" id="SSF46689">
    <property type="entry name" value="Homeodomain-like"/>
    <property type="match status" value="1"/>
</dbReference>
<keyword evidence="3" id="KW-0804">Transcription</keyword>
<dbReference type="InterPro" id="IPR001347">
    <property type="entry name" value="SIS_dom"/>
</dbReference>
<dbReference type="GO" id="GO:0003700">
    <property type="term" value="F:DNA-binding transcription factor activity"/>
    <property type="evidence" value="ECO:0007669"/>
    <property type="project" value="InterPro"/>
</dbReference>
<dbReference type="PROSITE" id="PS51071">
    <property type="entry name" value="HTH_RPIR"/>
    <property type="match status" value="1"/>
</dbReference>
<dbReference type="InterPro" id="IPR000281">
    <property type="entry name" value="HTH_RpiR"/>
</dbReference>
<dbReference type="AlphaFoldDB" id="A0A941HQ40"/>
<accession>A0A941HQ40</accession>
<gene>
    <name evidence="6" type="ORF">KCG48_01735</name>
</gene>
<keyword evidence="7" id="KW-1185">Reference proteome</keyword>
<keyword evidence="1" id="KW-0805">Transcription regulation</keyword>
<sequence>MEYREKIELNYDGLTKSEQKIADYLMSYSDKFIYMTLSELSEGIGVGEATIVRFCHKLGYEGFQHLKFEISKSTMEITHAAENSIVSTVRENIISVVENTAITLKPEAIAEAVGILKASQRITFIGVGASGIAALEAQNRFLRIGLYVHAVTDPHFQMMNAATAKPDDALVAISLSGSTTDIIETVKLARKNGCRVIALTNSPLSLLSKHADCIVQTAGKESLLTGGSLIAKISQLYAIDCLVTGYVQENEKEAKANREKTARSVIAKAE</sequence>
<protein>
    <submittedName>
        <fullName evidence="6">MurR/RpiR family transcriptional regulator</fullName>
    </submittedName>
</protein>
<dbReference type="GO" id="GO:1901135">
    <property type="term" value="P:carbohydrate derivative metabolic process"/>
    <property type="evidence" value="ECO:0007669"/>
    <property type="project" value="InterPro"/>
</dbReference>
<dbReference type="GO" id="GO:0003677">
    <property type="term" value="F:DNA binding"/>
    <property type="evidence" value="ECO:0007669"/>
    <property type="project" value="UniProtKB-KW"/>
</dbReference>
<name>A0A941HQ40_9CLOT</name>
<keyword evidence="2" id="KW-0238">DNA-binding</keyword>
<dbReference type="Gene3D" id="1.10.10.10">
    <property type="entry name" value="Winged helix-like DNA-binding domain superfamily/Winged helix DNA-binding domain"/>
    <property type="match status" value="1"/>
</dbReference>